<sequence length="210" mass="22744">MSSYYGFNAPAAHAAPVSHHHTSSRNRRTPRQNVSQPQRQFRGVRSMRELTDTAALSAFRTRFEAGRSFDLEDDLEFCPGLLTESDVSSPPSPVDSSPSRSLYRSDSPLQQLVSISASERSSLASNSPEASPTQQPQTVAPAFSLNSSSPPFIPPPAVQPLNVAFRLAQPTATRGRNAIPIVNPATGASMPSPPPSMSPGRLQQQPIRRW</sequence>
<accession>A0A2H2Z9Y2</accession>
<proteinExistence type="predicted"/>
<protein>
    <submittedName>
        <fullName evidence="2">Uncharacterized protein</fullName>
    </submittedName>
</protein>
<feature type="compositionally biased region" description="Polar residues" evidence="1">
    <location>
        <begin position="201"/>
        <end position="210"/>
    </location>
</feature>
<dbReference type="OrthoDB" id="5408025at2759"/>
<evidence type="ECO:0000256" key="1">
    <source>
        <dbReference type="SAM" id="MobiDB-lite"/>
    </source>
</evidence>
<feature type="region of interest" description="Disordered" evidence="1">
    <location>
        <begin position="82"/>
        <end position="106"/>
    </location>
</feature>
<dbReference type="Proteomes" id="UP000219286">
    <property type="component" value="Unassembled WGS sequence"/>
</dbReference>
<comment type="caution">
    <text evidence="2">The sequence shown here is derived from an EMBL/GenBank/DDBJ whole genome shotgun (WGS) entry which is preliminary data.</text>
</comment>
<feature type="compositionally biased region" description="Low complexity" evidence="1">
    <location>
        <begin position="118"/>
        <end position="127"/>
    </location>
</feature>
<dbReference type="InterPro" id="IPR027915">
    <property type="entry name" value="DUF4452"/>
</dbReference>
<dbReference type="AlphaFoldDB" id="A0A2H2Z9Y2"/>
<dbReference type="PANTHER" id="PTHR39615:SF1">
    <property type="entry name" value="YALI0E17897P"/>
    <property type="match status" value="1"/>
</dbReference>
<feature type="region of interest" description="Disordered" evidence="1">
    <location>
        <begin position="176"/>
        <end position="210"/>
    </location>
</feature>
<feature type="region of interest" description="Disordered" evidence="1">
    <location>
        <begin position="118"/>
        <end position="151"/>
    </location>
</feature>
<dbReference type="PANTHER" id="PTHR39615">
    <property type="entry name" value="YALI0E17897P"/>
    <property type="match status" value="1"/>
</dbReference>
<dbReference type="Pfam" id="PF14618">
    <property type="entry name" value="DUF4452"/>
    <property type="match status" value="1"/>
</dbReference>
<keyword evidence="3" id="KW-1185">Reference proteome</keyword>
<gene>
    <name evidence="2" type="ORF">A9Z42_0046080</name>
</gene>
<reference evidence="2 3" key="1">
    <citation type="journal article" date="2015" name="Genome Announc.">
        <title>Genome sequence and annotation of Trichoderma parareesei, the ancestor of the cellulase producer Trichoderma reesei.</title>
        <authorList>
            <person name="Yang D."/>
            <person name="Pomraning K."/>
            <person name="Kopchinskiy A."/>
            <person name="Karimi Aghcheh R."/>
            <person name="Atanasova L."/>
            <person name="Chenthamara K."/>
            <person name="Baker S.E."/>
            <person name="Zhang R."/>
            <person name="Shen Q."/>
            <person name="Freitag M."/>
            <person name="Kubicek C.P."/>
            <person name="Druzhinina I.S."/>
        </authorList>
    </citation>
    <scope>NUCLEOTIDE SEQUENCE [LARGE SCALE GENOMIC DNA]</scope>
    <source>
        <strain evidence="2 3">CBS 125925</strain>
    </source>
</reference>
<feature type="compositionally biased region" description="Polar residues" evidence="1">
    <location>
        <begin position="128"/>
        <end position="150"/>
    </location>
</feature>
<feature type="compositionally biased region" description="Low complexity" evidence="1">
    <location>
        <begin position="85"/>
        <end position="106"/>
    </location>
</feature>
<evidence type="ECO:0000313" key="3">
    <source>
        <dbReference type="Proteomes" id="UP000219286"/>
    </source>
</evidence>
<dbReference type="EMBL" id="LFMI01000469">
    <property type="protein sequence ID" value="OTA04069.1"/>
    <property type="molecule type" value="Genomic_DNA"/>
</dbReference>
<feature type="compositionally biased region" description="Basic residues" evidence="1">
    <location>
        <begin position="18"/>
        <end position="30"/>
    </location>
</feature>
<organism evidence="2 3">
    <name type="scientific">Trichoderma parareesei</name>
    <name type="common">Filamentous fungus</name>
    <dbReference type="NCBI Taxonomy" id="858221"/>
    <lineage>
        <taxon>Eukaryota</taxon>
        <taxon>Fungi</taxon>
        <taxon>Dikarya</taxon>
        <taxon>Ascomycota</taxon>
        <taxon>Pezizomycotina</taxon>
        <taxon>Sordariomycetes</taxon>
        <taxon>Hypocreomycetidae</taxon>
        <taxon>Hypocreales</taxon>
        <taxon>Hypocreaceae</taxon>
        <taxon>Trichoderma</taxon>
    </lineage>
</organism>
<feature type="region of interest" description="Disordered" evidence="1">
    <location>
        <begin position="1"/>
        <end position="48"/>
    </location>
</feature>
<evidence type="ECO:0000313" key="2">
    <source>
        <dbReference type="EMBL" id="OTA04069.1"/>
    </source>
</evidence>
<name>A0A2H2Z9Y2_TRIPA</name>